<keyword evidence="3 6" id="KW-0812">Transmembrane</keyword>
<feature type="transmembrane region" description="Helical" evidence="6">
    <location>
        <begin position="435"/>
        <end position="453"/>
    </location>
</feature>
<feature type="transmembrane region" description="Helical" evidence="6">
    <location>
        <begin position="525"/>
        <end position="544"/>
    </location>
</feature>
<dbReference type="InterPro" id="IPR050250">
    <property type="entry name" value="Macrolide_Exporter_MacB"/>
</dbReference>
<feature type="transmembrane region" description="Helical" evidence="6">
    <location>
        <begin position="106"/>
        <end position="128"/>
    </location>
</feature>
<dbReference type="KEGG" id="dpf:ON006_12015"/>
<evidence type="ECO:0000256" key="3">
    <source>
        <dbReference type="ARBA" id="ARBA00022692"/>
    </source>
</evidence>
<feature type="transmembrane region" description="Helical" evidence="6">
    <location>
        <begin position="377"/>
        <end position="399"/>
    </location>
</feature>
<feature type="transmembrane region" description="Helical" evidence="6">
    <location>
        <begin position="869"/>
        <end position="889"/>
    </location>
</feature>
<gene>
    <name evidence="9" type="ORF">ON006_12015</name>
</gene>
<evidence type="ECO:0000259" key="7">
    <source>
        <dbReference type="Pfam" id="PF02687"/>
    </source>
</evidence>
<dbReference type="NCBIfam" id="NF038404">
    <property type="entry name" value="perm_prefix_2"/>
    <property type="match status" value="1"/>
</dbReference>
<dbReference type="InterPro" id="IPR025857">
    <property type="entry name" value="MacB_PCD"/>
</dbReference>
<keyword evidence="2" id="KW-1003">Cell membrane</keyword>
<feature type="transmembrane region" description="Helical" evidence="6">
    <location>
        <begin position="783"/>
        <end position="802"/>
    </location>
</feature>
<keyword evidence="10" id="KW-1185">Reference proteome</keyword>
<evidence type="ECO:0000256" key="2">
    <source>
        <dbReference type="ARBA" id="ARBA00022475"/>
    </source>
</evidence>
<dbReference type="Pfam" id="PF12704">
    <property type="entry name" value="MacB_PCD"/>
    <property type="match status" value="2"/>
</dbReference>
<evidence type="ECO:0000256" key="5">
    <source>
        <dbReference type="ARBA" id="ARBA00023136"/>
    </source>
</evidence>
<dbReference type="GO" id="GO:0005886">
    <property type="term" value="C:plasma membrane"/>
    <property type="evidence" value="ECO:0007669"/>
    <property type="project" value="UniProtKB-SubCell"/>
</dbReference>
<proteinExistence type="predicted"/>
<organism evidence="9 10">
    <name type="scientific">Dyadobacter pollutisoli</name>
    <dbReference type="NCBI Taxonomy" id="2910158"/>
    <lineage>
        <taxon>Bacteria</taxon>
        <taxon>Pseudomonadati</taxon>
        <taxon>Bacteroidota</taxon>
        <taxon>Cytophagia</taxon>
        <taxon>Cytophagales</taxon>
        <taxon>Spirosomataceae</taxon>
        <taxon>Dyadobacter</taxon>
    </lineage>
</organism>
<comment type="subcellular location">
    <subcellularLocation>
        <location evidence="1">Cell membrane</location>
        <topology evidence="1">Multi-pass membrane protein</topology>
    </subcellularLocation>
</comment>
<keyword evidence="4 6" id="KW-1133">Transmembrane helix</keyword>
<feature type="domain" description="ABC3 transporter permease C-terminal" evidence="7">
    <location>
        <begin position="385"/>
        <end position="502"/>
    </location>
</feature>
<dbReference type="InterPro" id="IPR003838">
    <property type="entry name" value="ABC3_permease_C"/>
</dbReference>
<sequence length="906" mass="101774">MNAEEKPRRHAPPVWIHWLLALMHPANTLEEVEGDLDELYHDWHEKSGEWSANLKYLLNVTSVLPPFVRRRKQEYQYEKPSILHTAMIREYIKIAFRNLAKYKANAAINIVGLTFGMTCFFLISLYLFDEWTFDAFHSQADRIYRITQQKTSENGKQSHVASVGYQVGKYAQTELPEVENVVRVTALGRTNVSDTAGRNVFLREITLADRSFFQVFDYKMIAGDRATALQQPYSTVITRQMAQNMFGTDDALGKIIDTDGFDTPFTVTGICEDVPKNSSFQFDILFSESTIHSDKWYREQSGSDWSSNMFVTYLLLKANAPNASIATKIKNAVAAHLPPDKKVGTFSLQPLRDIHFYSEDIDNSAERNNSSGRMGDIAYVYVFAVIGVFVLLIACINYINLTTARAARRAKEIGVRKVAGAHRGSLTFQFLMESLVITFIALLIALLAVQLALPKFNAFTEKALAINFSSDYRIWLIVILATLFTGLLSGSYPALLLSRFQPLLLIKGGTTTPGTSKTQLRQGLVVFQFTLSVVMIVATLVVYLQMRFIRTKNLGFNKEQLVVVDINSGKVRKSFQAIKSEYSKLAGVSQVSVSTRVPGEWKNLAQVEVHTPNERAGVNSMMTFIGADEDFLKTFDMKLLAGRNFGSNTPADSSAVLINETAAKALNIQTPGGQWIEIPREGSNGNLTPLDEPLKVRVVGIVKDFNFRSLRETIAPLVIGYRNNPIQYIDYFTVRLSGENAQETVSQMKYILQKIDPDDLFEYHFLDQQLALFYREDAKRQTIFMSMVLATVFIACLGLFGLSAFTAEQRAKEIGVRKVLGASIGSIVTLLSRDFLKPVLIGILLATPVAWYAMHRWLQDFAYKIDVEWWMFVLAGVVAISVALLTVCFQSVKAALMNPVKTLRSE</sequence>
<evidence type="ECO:0000256" key="1">
    <source>
        <dbReference type="ARBA" id="ARBA00004651"/>
    </source>
</evidence>
<name>A0A9E8NEU9_9BACT</name>
<reference evidence="9" key="1">
    <citation type="submission" date="2022-11" db="EMBL/GenBank/DDBJ databases">
        <title>Dyadobacter pollutisoli sp. nov., isolated from plastic dumped soil.</title>
        <authorList>
            <person name="Kim J.M."/>
            <person name="Kim K.R."/>
            <person name="Lee J.K."/>
            <person name="Hao L."/>
            <person name="Jeon C.O."/>
        </authorList>
    </citation>
    <scope>NUCLEOTIDE SEQUENCE</scope>
    <source>
        <strain evidence="9">U1</strain>
    </source>
</reference>
<dbReference type="PANTHER" id="PTHR30572:SF18">
    <property type="entry name" value="ABC-TYPE MACROLIDE FAMILY EXPORT SYSTEM PERMEASE COMPONENT 2"/>
    <property type="match status" value="1"/>
</dbReference>
<evidence type="ECO:0000313" key="10">
    <source>
        <dbReference type="Proteomes" id="UP001164653"/>
    </source>
</evidence>
<accession>A0A9E8NEU9</accession>
<dbReference type="Pfam" id="PF02687">
    <property type="entry name" value="FtsX"/>
    <property type="match status" value="2"/>
</dbReference>
<evidence type="ECO:0000313" key="9">
    <source>
        <dbReference type="EMBL" id="WAC14663.1"/>
    </source>
</evidence>
<dbReference type="PANTHER" id="PTHR30572">
    <property type="entry name" value="MEMBRANE COMPONENT OF TRANSPORTER-RELATED"/>
    <property type="match status" value="1"/>
</dbReference>
<keyword evidence="5 6" id="KW-0472">Membrane</keyword>
<dbReference type="RefSeq" id="WP_244820030.1">
    <property type="nucleotide sequence ID" value="NZ_CP112998.1"/>
</dbReference>
<feature type="transmembrane region" description="Helical" evidence="6">
    <location>
        <begin position="474"/>
        <end position="495"/>
    </location>
</feature>
<dbReference type="EMBL" id="CP112998">
    <property type="protein sequence ID" value="WAC14663.1"/>
    <property type="molecule type" value="Genomic_DNA"/>
</dbReference>
<evidence type="ECO:0000256" key="6">
    <source>
        <dbReference type="SAM" id="Phobius"/>
    </source>
</evidence>
<dbReference type="GO" id="GO:0022857">
    <property type="term" value="F:transmembrane transporter activity"/>
    <property type="evidence" value="ECO:0007669"/>
    <property type="project" value="TreeGrafter"/>
</dbReference>
<protein>
    <submittedName>
        <fullName evidence="9">ABC transporter permease</fullName>
    </submittedName>
</protein>
<feature type="transmembrane region" description="Helical" evidence="6">
    <location>
        <begin position="839"/>
        <end position="857"/>
    </location>
</feature>
<feature type="domain" description="MacB-like periplasmic core" evidence="8">
    <location>
        <begin position="107"/>
        <end position="330"/>
    </location>
</feature>
<feature type="domain" description="ABC3 transporter permease C-terminal" evidence="7">
    <location>
        <begin position="786"/>
        <end position="899"/>
    </location>
</feature>
<dbReference type="Proteomes" id="UP001164653">
    <property type="component" value="Chromosome"/>
</dbReference>
<evidence type="ECO:0000259" key="8">
    <source>
        <dbReference type="Pfam" id="PF12704"/>
    </source>
</evidence>
<dbReference type="InterPro" id="IPR047699">
    <property type="entry name" value="Permease_put_prefix"/>
</dbReference>
<evidence type="ECO:0000256" key="4">
    <source>
        <dbReference type="ARBA" id="ARBA00022989"/>
    </source>
</evidence>
<feature type="domain" description="MacB-like periplasmic core" evidence="8">
    <location>
        <begin position="532"/>
        <end position="746"/>
    </location>
</feature>
<dbReference type="AlphaFoldDB" id="A0A9E8NEU9"/>